<evidence type="ECO:0000313" key="3">
    <source>
        <dbReference type="Proteomes" id="UP000590511"/>
    </source>
</evidence>
<dbReference type="RefSeq" id="WP_223149725.1">
    <property type="nucleotide sequence ID" value="NZ_BOMP01000051.1"/>
</dbReference>
<evidence type="ECO:0000313" key="1">
    <source>
        <dbReference type="EMBL" id="GIE40608.1"/>
    </source>
</evidence>
<dbReference type="Proteomes" id="UP000631312">
    <property type="component" value="Unassembled WGS sequence"/>
</dbReference>
<gene>
    <name evidence="1" type="ORF">Alo02nite_35060</name>
    <name evidence="2" type="ORF">BJ964_009236</name>
</gene>
<evidence type="ECO:0000313" key="2">
    <source>
        <dbReference type="EMBL" id="MBB4755075.1"/>
    </source>
</evidence>
<dbReference type="Proteomes" id="UP000590511">
    <property type="component" value="Unassembled WGS sequence"/>
</dbReference>
<sequence>MTISSSTIRRQVVSPPAGRRIGYSAWGFLTPGILDTPDGSRAYCRAVIDTLQAAGNEVVLMQADRDRLEAGIDLDDRYRFAAGLPELDAVVFEWRWPLPGRNTTVCGTPGHTCDLHRQQALIEHYTIGLATPTVIWDMDRRLPADDPLRARANVRVGEYALHPTPGAFTLACPVPDTLLDHADPYRLAAADRPMPLVYVGNQYGRDDAFDRFFAPAAAQVTHRVAGKWTDTEPWPHVNFTGRCGFDEVADIHREALATVLLLPERYRTVGHQTSRLFEAVTQGCLPLTPADTVAADRFTPPELHVRDGREVIEKLRRLQSIAGTPAHRDLIRTCLRLLEPYRLSTQVAVLLDTLHTLGMPTAGRPR</sequence>
<dbReference type="EMBL" id="BOMP01000051">
    <property type="protein sequence ID" value="GIE40608.1"/>
    <property type="molecule type" value="Genomic_DNA"/>
</dbReference>
<organism evidence="2 3">
    <name type="scientific">Actinoplanes lobatus</name>
    <dbReference type="NCBI Taxonomy" id="113568"/>
    <lineage>
        <taxon>Bacteria</taxon>
        <taxon>Bacillati</taxon>
        <taxon>Actinomycetota</taxon>
        <taxon>Actinomycetes</taxon>
        <taxon>Micromonosporales</taxon>
        <taxon>Micromonosporaceae</taxon>
        <taxon>Actinoplanes</taxon>
    </lineage>
</organism>
<reference evidence="2 3" key="1">
    <citation type="submission" date="2020-08" db="EMBL/GenBank/DDBJ databases">
        <title>Sequencing the genomes of 1000 actinobacteria strains.</title>
        <authorList>
            <person name="Klenk H.-P."/>
        </authorList>
    </citation>
    <scope>NUCLEOTIDE SEQUENCE [LARGE SCALE GENOMIC DNA]</scope>
    <source>
        <strain evidence="2 3">DSM 43150</strain>
    </source>
</reference>
<evidence type="ECO:0008006" key="5">
    <source>
        <dbReference type="Google" id="ProtNLM"/>
    </source>
</evidence>
<reference evidence="1 4" key="2">
    <citation type="submission" date="2021-01" db="EMBL/GenBank/DDBJ databases">
        <title>Whole genome shotgun sequence of Actinoplanes lobatus NBRC 12513.</title>
        <authorList>
            <person name="Komaki H."/>
            <person name="Tamura T."/>
        </authorList>
    </citation>
    <scope>NUCLEOTIDE SEQUENCE [LARGE SCALE GENOMIC DNA]</scope>
    <source>
        <strain evidence="1 4">NBRC 12513</strain>
    </source>
</reference>
<evidence type="ECO:0000313" key="4">
    <source>
        <dbReference type="Proteomes" id="UP000631312"/>
    </source>
</evidence>
<name>A0A7W7HQZ0_9ACTN</name>
<keyword evidence="4" id="KW-1185">Reference proteome</keyword>
<protein>
    <recommendedName>
        <fullName evidence="5">Glycosyltransferase</fullName>
    </recommendedName>
</protein>
<proteinExistence type="predicted"/>
<dbReference type="AlphaFoldDB" id="A0A7W7HQZ0"/>
<accession>A0A7W7HQZ0</accession>
<comment type="caution">
    <text evidence="2">The sequence shown here is derived from an EMBL/GenBank/DDBJ whole genome shotgun (WGS) entry which is preliminary data.</text>
</comment>
<dbReference type="EMBL" id="JACHNC010000001">
    <property type="protein sequence ID" value="MBB4755075.1"/>
    <property type="molecule type" value="Genomic_DNA"/>
</dbReference>